<dbReference type="InterPro" id="IPR038731">
    <property type="entry name" value="RgtA/B/C-like"/>
</dbReference>
<reference evidence="10 11" key="1">
    <citation type="journal article" date="2015" name="Nature">
        <title>rRNA introns, odd ribosomes, and small enigmatic genomes across a large radiation of phyla.</title>
        <authorList>
            <person name="Brown C.T."/>
            <person name="Hug L.A."/>
            <person name="Thomas B.C."/>
            <person name="Sharon I."/>
            <person name="Castelle C.J."/>
            <person name="Singh A."/>
            <person name="Wilkins M.J."/>
            <person name="Williams K.H."/>
            <person name="Banfield J.F."/>
        </authorList>
    </citation>
    <scope>NUCLEOTIDE SEQUENCE [LARGE SCALE GENOMIC DNA]</scope>
</reference>
<dbReference type="PANTHER" id="PTHR33908">
    <property type="entry name" value="MANNOSYLTRANSFERASE YKCB-RELATED"/>
    <property type="match status" value="1"/>
</dbReference>
<feature type="transmembrane region" description="Helical" evidence="8">
    <location>
        <begin position="164"/>
        <end position="195"/>
    </location>
</feature>
<feature type="transmembrane region" description="Helical" evidence="8">
    <location>
        <begin position="83"/>
        <end position="104"/>
    </location>
</feature>
<evidence type="ECO:0000313" key="10">
    <source>
        <dbReference type="EMBL" id="KKU61707.1"/>
    </source>
</evidence>
<keyword evidence="3" id="KW-0328">Glycosyltransferase</keyword>
<comment type="caution">
    <text evidence="10">The sequence shown here is derived from an EMBL/GenBank/DDBJ whole genome shotgun (WGS) entry which is preliminary data.</text>
</comment>
<evidence type="ECO:0000256" key="4">
    <source>
        <dbReference type="ARBA" id="ARBA00022679"/>
    </source>
</evidence>
<evidence type="ECO:0000256" key="6">
    <source>
        <dbReference type="ARBA" id="ARBA00022989"/>
    </source>
</evidence>
<evidence type="ECO:0000256" key="8">
    <source>
        <dbReference type="SAM" id="Phobius"/>
    </source>
</evidence>
<gene>
    <name evidence="10" type="ORF">UX85_C0002G0087</name>
</gene>
<keyword evidence="6 8" id="KW-1133">Transmembrane helix</keyword>
<evidence type="ECO:0000259" key="9">
    <source>
        <dbReference type="Pfam" id="PF13231"/>
    </source>
</evidence>
<feature type="transmembrane region" description="Helical" evidence="8">
    <location>
        <begin position="346"/>
        <end position="362"/>
    </location>
</feature>
<sequence length="502" mass="56925">MRLKPQLWLSAAIALGLFLRLFKLTPLFHFTMDEALLAFRGWGLFVLGRPFLIGGISPLQVHLPPYFYYLSALFLPLSRFNPIAWGVVAAAIGLATLLSLFSLAKKLFTQEFALIAVLLYATSFTAVFFDRHFWPLVFNPLLTTLALLLLTKLKFKKVGPFWPYFWLGLVLVFAVSADPSNLMLLAAILLTYFIFRRRFNRRAVKGSLLVSLGLFVAPLLAFDLRHGWENLRGVSRLFTNLSAKGFAVERIIDGLLLLPRSFARFWYSPQTSLAELYSYCFPFAQGRQRQLSWLLVVSAAALLVWFIVKKFTSRKPAVKAIVVLLLTYFVGVVLFGVLGFSLFDHYLAGLLPVFALITAWVLTKLPRSLTYTLTAIIVALNLFQVSRAHHPYGLSYKNQLVSWAQSELSGQPFALDSVSKCHRENGLRYLFELTDNPPVISFMDSNFFWLYARPPVPEMPERILLLTDKPLTSDLPVIARQQFGAMTAYLLDNSTKTYKLSF</sequence>
<dbReference type="EMBL" id="LCNT01000002">
    <property type="protein sequence ID" value="KKU61707.1"/>
    <property type="molecule type" value="Genomic_DNA"/>
</dbReference>
<feature type="transmembrane region" description="Helical" evidence="8">
    <location>
        <begin position="207"/>
        <end position="228"/>
    </location>
</feature>
<protein>
    <submittedName>
        <fullName evidence="10">Glycosyl transferase family 39</fullName>
    </submittedName>
</protein>
<dbReference type="GO" id="GO:0016763">
    <property type="term" value="F:pentosyltransferase activity"/>
    <property type="evidence" value="ECO:0007669"/>
    <property type="project" value="TreeGrafter"/>
</dbReference>
<dbReference type="Proteomes" id="UP000033860">
    <property type="component" value="Unassembled WGS sequence"/>
</dbReference>
<name>A0A0G1RX44_9BACT</name>
<accession>A0A0G1RX44</accession>
<evidence type="ECO:0000256" key="2">
    <source>
        <dbReference type="ARBA" id="ARBA00022475"/>
    </source>
</evidence>
<evidence type="ECO:0000313" key="11">
    <source>
        <dbReference type="Proteomes" id="UP000033860"/>
    </source>
</evidence>
<evidence type="ECO:0000256" key="7">
    <source>
        <dbReference type="ARBA" id="ARBA00023136"/>
    </source>
</evidence>
<evidence type="ECO:0000256" key="3">
    <source>
        <dbReference type="ARBA" id="ARBA00022676"/>
    </source>
</evidence>
<feature type="transmembrane region" description="Helical" evidence="8">
    <location>
        <begin position="291"/>
        <end position="308"/>
    </location>
</feature>
<feature type="transmembrane region" description="Helical" evidence="8">
    <location>
        <begin position="6"/>
        <end position="22"/>
    </location>
</feature>
<evidence type="ECO:0000256" key="5">
    <source>
        <dbReference type="ARBA" id="ARBA00022692"/>
    </source>
</evidence>
<dbReference type="Pfam" id="PF13231">
    <property type="entry name" value="PMT_2"/>
    <property type="match status" value="1"/>
</dbReference>
<dbReference type="InterPro" id="IPR050297">
    <property type="entry name" value="LipidA_mod_glycosyltrf_83"/>
</dbReference>
<feature type="transmembrane region" description="Helical" evidence="8">
    <location>
        <begin position="320"/>
        <end position="340"/>
    </location>
</feature>
<keyword evidence="2" id="KW-1003">Cell membrane</keyword>
<comment type="subcellular location">
    <subcellularLocation>
        <location evidence="1">Cell membrane</location>
        <topology evidence="1">Multi-pass membrane protein</topology>
    </subcellularLocation>
</comment>
<proteinExistence type="predicted"/>
<keyword evidence="5 8" id="KW-0812">Transmembrane</keyword>
<organism evidence="10 11">
    <name type="scientific">Candidatus Beckwithbacteria bacterium GW2011_GWB1_47_15</name>
    <dbReference type="NCBI Taxonomy" id="1618371"/>
    <lineage>
        <taxon>Bacteria</taxon>
        <taxon>Candidatus Beckwithiibacteriota</taxon>
    </lineage>
</organism>
<dbReference type="GO" id="GO:0005886">
    <property type="term" value="C:plasma membrane"/>
    <property type="evidence" value="ECO:0007669"/>
    <property type="project" value="UniProtKB-SubCell"/>
</dbReference>
<dbReference type="GO" id="GO:0009103">
    <property type="term" value="P:lipopolysaccharide biosynthetic process"/>
    <property type="evidence" value="ECO:0007669"/>
    <property type="project" value="UniProtKB-ARBA"/>
</dbReference>
<dbReference type="PANTHER" id="PTHR33908:SF11">
    <property type="entry name" value="MEMBRANE PROTEIN"/>
    <property type="match status" value="1"/>
</dbReference>
<feature type="transmembrane region" description="Helical" evidence="8">
    <location>
        <begin position="111"/>
        <end position="129"/>
    </location>
</feature>
<keyword evidence="4 10" id="KW-0808">Transferase</keyword>
<dbReference type="AlphaFoldDB" id="A0A0G1RX44"/>
<feature type="domain" description="Glycosyltransferase RgtA/B/C/D-like" evidence="9">
    <location>
        <begin position="64"/>
        <end position="216"/>
    </location>
</feature>
<evidence type="ECO:0000256" key="1">
    <source>
        <dbReference type="ARBA" id="ARBA00004651"/>
    </source>
</evidence>
<keyword evidence="7 8" id="KW-0472">Membrane</keyword>